<name>A0A1E1LKI1_9HELO</name>
<reference evidence="2" key="1">
    <citation type="submission" date="2016-03" db="EMBL/GenBank/DDBJ databases">
        <authorList>
            <person name="Ploux O."/>
        </authorList>
    </citation>
    <scope>NUCLEOTIDE SEQUENCE [LARGE SCALE GENOMIC DNA]</scope>
    <source>
        <strain evidence="2">UK7</strain>
    </source>
</reference>
<evidence type="ECO:0000313" key="2">
    <source>
        <dbReference type="Proteomes" id="UP000178129"/>
    </source>
</evidence>
<dbReference type="AlphaFoldDB" id="A0A1E1LKI1"/>
<comment type="caution">
    <text evidence="1">The sequence shown here is derived from an EMBL/GenBank/DDBJ whole genome shotgun (WGS) entry which is preliminary data.</text>
</comment>
<organism evidence="1 2">
    <name type="scientific">Rhynchosporium graminicola</name>
    <dbReference type="NCBI Taxonomy" id="2792576"/>
    <lineage>
        <taxon>Eukaryota</taxon>
        <taxon>Fungi</taxon>
        <taxon>Dikarya</taxon>
        <taxon>Ascomycota</taxon>
        <taxon>Pezizomycotina</taxon>
        <taxon>Leotiomycetes</taxon>
        <taxon>Helotiales</taxon>
        <taxon>Ploettnerulaceae</taxon>
        <taxon>Rhynchosporium</taxon>
    </lineage>
</organism>
<evidence type="ECO:0000313" key="1">
    <source>
        <dbReference type="EMBL" id="CZT10997.1"/>
    </source>
</evidence>
<dbReference type="EMBL" id="FJUW01000060">
    <property type="protein sequence ID" value="CZT10997.1"/>
    <property type="molecule type" value="Genomic_DNA"/>
</dbReference>
<keyword evidence="2" id="KW-1185">Reference proteome</keyword>
<accession>A0A1E1LKI1</accession>
<proteinExistence type="predicted"/>
<sequence>MHRQTDIQERIQDIKCPKGREIKETGWCRLKDLCGGECRLCDQLIASMPILPRNYPDIYAEWRKKCQGSIYDLGCLTFSTLEEAQPDRFPIEDLPTDLWIQALRVMLVSDEPITNPHLQNENTLDHAELLNAESGPITEGVIVKYNCFKYLRPNLMATSKRYWSTGMQMLYGQNTFRFTRLIHQAGRMWLHLTPHHSYHNPNALDRFLTFKHCPIYMPEQLLNPTAHVNRSFLLQKVIIEGSDLDNDFYAKRGVSQIMPRTPTVRKYAYLFHLMKRFMMFGGNLTDLTITIDEEEPEVLEQIAQEEYLQSRPPKEPGVVMTTRDKYGIIYKEQGNVLETTDKHGARKVWNISSSYFPAALRLSVDYIHVRGTSVVAGGDVRFLCPGSNLMSSKGIPVRVTGSYAPTSRVARALVSCIAGYKANNWLWGDPTVSFTGKFNQRRLRDDGTYVSDDKLEAWVAKNAQEALEQAEAEEVEGATEQDVADMLNLWPFVHIS</sequence>
<dbReference type="Proteomes" id="UP000178129">
    <property type="component" value="Unassembled WGS sequence"/>
</dbReference>
<protein>
    <submittedName>
        <fullName evidence="1">Uncharacterized protein</fullName>
    </submittedName>
</protein>
<dbReference type="InParanoid" id="A0A1E1LKI1"/>
<gene>
    <name evidence="1" type="ORF">RCO7_11006</name>
</gene>